<reference evidence="6 7" key="1">
    <citation type="journal article" date="2011" name="Stand. Genomic Sci.">
        <title>Complete genome sequence of the acetate-degrading sulfate reducer Desulfobacca acetoxidans type strain (ASRB2).</title>
        <authorList>
            <person name="Goker M."/>
            <person name="Teshima H."/>
            <person name="Lapidus A."/>
            <person name="Nolan M."/>
            <person name="Lucas S."/>
            <person name="Hammon N."/>
            <person name="Deshpande S."/>
            <person name="Cheng J.F."/>
            <person name="Tapia R."/>
            <person name="Han C."/>
            <person name="Goodwin L."/>
            <person name="Pitluck S."/>
            <person name="Huntemann M."/>
            <person name="Liolios K."/>
            <person name="Ivanova N."/>
            <person name="Pagani I."/>
            <person name="Mavromatis K."/>
            <person name="Ovchinikova G."/>
            <person name="Pati A."/>
            <person name="Chen A."/>
            <person name="Palaniappan K."/>
            <person name="Land M."/>
            <person name="Hauser L."/>
            <person name="Brambilla E.M."/>
            <person name="Rohde M."/>
            <person name="Spring S."/>
            <person name="Detter J.C."/>
            <person name="Woyke T."/>
            <person name="Bristow J."/>
            <person name="Eisen J.A."/>
            <person name="Markowitz V."/>
            <person name="Hugenholtz P."/>
            <person name="Kyrpides N.C."/>
            <person name="Klenk H.P."/>
        </authorList>
    </citation>
    <scope>NUCLEOTIDE SEQUENCE [LARGE SCALE GENOMIC DNA]</scope>
    <source>
        <strain evidence="7">ATCC 700848 / DSM 11109 / ASRB2</strain>
    </source>
</reference>
<name>F2NHI2_DESAR</name>
<keyword evidence="7" id="KW-1185">Reference proteome</keyword>
<evidence type="ECO:0000256" key="3">
    <source>
        <dbReference type="ARBA" id="ARBA00022989"/>
    </source>
</evidence>
<feature type="transmembrane region" description="Helical" evidence="5">
    <location>
        <begin position="348"/>
        <end position="372"/>
    </location>
</feature>
<dbReference type="InterPro" id="IPR050598">
    <property type="entry name" value="AminoAcid_Transporter"/>
</dbReference>
<evidence type="ECO:0000313" key="6">
    <source>
        <dbReference type="EMBL" id="AEB09098.1"/>
    </source>
</evidence>
<dbReference type="GO" id="GO:0015179">
    <property type="term" value="F:L-amino acid transmembrane transporter activity"/>
    <property type="evidence" value="ECO:0007669"/>
    <property type="project" value="TreeGrafter"/>
</dbReference>
<dbReference type="Gene3D" id="1.20.1740.10">
    <property type="entry name" value="Amino acid/polyamine transporter I"/>
    <property type="match status" value="1"/>
</dbReference>
<feature type="transmembrane region" description="Helical" evidence="5">
    <location>
        <begin position="188"/>
        <end position="209"/>
    </location>
</feature>
<feature type="transmembrane region" description="Helical" evidence="5">
    <location>
        <begin position="221"/>
        <end position="242"/>
    </location>
</feature>
<dbReference type="RefSeq" id="WP_013706210.1">
    <property type="nucleotide sequence ID" value="NC_015388.1"/>
</dbReference>
<reference evidence="7" key="2">
    <citation type="submission" date="2011-03" db="EMBL/GenBank/DDBJ databases">
        <title>The complete genome of Desulfobacca acetoxidans DSM 11109.</title>
        <authorList>
            <consortium name="US DOE Joint Genome Institute (JGI-PGF)"/>
            <person name="Lucas S."/>
            <person name="Copeland A."/>
            <person name="Lapidus A."/>
            <person name="Bruce D."/>
            <person name="Goodwin L."/>
            <person name="Pitluck S."/>
            <person name="Peters L."/>
            <person name="Kyrpides N."/>
            <person name="Mavromatis K."/>
            <person name="Ivanova N."/>
            <person name="Ovchinnikova G."/>
            <person name="Teshima H."/>
            <person name="Detter J.C."/>
            <person name="Han C."/>
            <person name="Land M."/>
            <person name="Hauser L."/>
            <person name="Markowitz V."/>
            <person name="Cheng J.-F."/>
            <person name="Hugenholtz P."/>
            <person name="Woyke T."/>
            <person name="Wu D."/>
            <person name="Spring S."/>
            <person name="Schueler E."/>
            <person name="Brambilla E."/>
            <person name="Klenk H.-P."/>
            <person name="Eisen J.A."/>
        </authorList>
    </citation>
    <scope>NUCLEOTIDE SEQUENCE [LARGE SCALE GENOMIC DNA]</scope>
    <source>
        <strain evidence="7">ATCC 700848 / DSM 11109 / ASRB2</strain>
    </source>
</reference>
<comment type="subcellular location">
    <subcellularLocation>
        <location evidence="1">Membrane</location>
        <topology evidence="1">Multi-pass membrane protein</topology>
    </subcellularLocation>
</comment>
<gene>
    <name evidence="6" type="ordered locus">Desac_1238</name>
</gene>
<evidence type="ECO:0000313" key="7">
    <source>
        <dbReference type="Proteomes" id="UP000000483"/>
    </source>
</evidence>
<evidence type="ECO:0000256" key="5">
    <source>
        <dbReference type="SAM" id="Phobius"/>
    </source>
</evidence>
<dbReference type="EMBL" id="CP002629">
    <property type="protein sequence ID" value="AEB09098.1"/>
    <property type="molecule type" value="Genomic_DNA"/>
</dbReference>
<evidence type="ECO:0000256" key="1">
    <source>
        <dbReference type="ARBA" id="ARBA00004141"/>
    </source>
</evidence>
<dbReference type="Proteomes" id="UP000000483">
    <property type="component" value="Chromosome"/>
</dbReference>
<feature type="transmembrane region" description="Helical" evidence="5">
    <location>
        <begin position="417"/>
        <end position="440"/>
    </location>
</feature>
<feature type="transmembrane region" description="Helical" evidence="5">
    <location>
        <begin position="452"/>
        <end position="473"/>
    </location>
</feature>
<dbReference type="AlphaFoldDB" id="F2NHI2"/>
<proteinExistence type="predicted"/>
<sequence>MTGKTRVNVGAPQQGFNRRAQGTPEIMPLNNFNTLKVGKKMNRTVPAVATELSAPQSRHELSLFSAIILVVANMVGAGIFTTSGFAIQELQNPWALLACWAAGGLFALAGALCYGELGSRYPRAGGEYAFLREIFGESVAFLSGWISLIVGFSAPIAAGAMAFAVYLLGSAGFPAALGFTYKIQGLTVLTISPVTLLASAIIVVFSMIHRHSLFLGSRVQNLLTLFKVTLILAFIFLGFMYGRGSLTHLGAAPPVGLYFSSSFATSLIFITFAYSGWNAAAYMGSEISQPTRNIPLALVCGTLVVTVLYLLINVIFLYGLPVQEMSGVLEVGEKAALALFGPEVSRTFAAVIALSLLSLISAMMMTGPRVYLAMAQDGLFFSGLSRVSSRSGTPANAIWLQGSLALGMVLTASFENLLIFIGFTLSLFSLITVAGLMVLRHRQPAPDLPYKTLGYPFTPILFMAGNLWIILFSIINKPYVSLTGLAAIAAGLALYFLFKRRSGQTKA</sequence>
<feature type="transmembrane region" description="Helical" evidence="5">
    <location>
        <begin position="479"/>
        <end position="498"/>
    </location>
</feature>
<dbReference type="STRING" id="880072.Desac_1238"/>
<keyword evidence="4 5" id="KW-0472">Membrane</keyword>
<dbReference type="PANTHER" id="PTHR11785:SF512">
    <property type="entry name" value="SOBREMESA, ISOFORM B"/>
    <property type="match status" value="1"/>
</dbReference>
<accession>F2NHI2</accession>
<dbReference type="GO" id="GO:0016020">
    <property type="term" value="C:membrane"/>
    <property type="evidence" value="ECO:0007669"/>
    <property type="project" value="UniProtKB-SubCell"/>
</dbReference>
<dbReference type="Pfam" id="PF13520">
    <property type="entry name" value="AA_permease_2"/>
    <property type="match status" value="1"/>
</dbReference>
<keyword evidence="3 5" id="KW-1133">Transmembrane helix</keyword>
<keyword evidence="2 5" id="KW-0812">Transmembrane</keyword>
<feature type="transmembrane region" description="Helical" evidence="5">
    <location>
        <begin position="63"/>
        <end position="87"/>
    </location>
</feature>
<evidence type="ECO:0000256" key="4">
    <source>
        <dbReference type="ARBA" id="ARBA00023136"/>
    </source>
</evidence>
<feature type="transmembrane region" description="Helical" evidence="5">
    <location>
        <begin position="262"/>
        <end position="284"/>
    </location>
</feature>
<protein>
    <submittedName>
        <fullName evidence="6">Amino acid permease-associated region</fullName>
    </submittedName>
</protein>
<dbReference type="PIRSF" id="PIRSF006060">
    <property type="entry name" value="AA_transporter"/>
    <property type="match status" value="1"/>
</dbReference>
<dbReference type="KEGG" id="dao:Desac_1238"/>
<organism evidence="6 7">
    <name type="scientific">Desulfobacca acetoxidans (strain ATCC 700848 / DSM 11109 / ASRB2)</name>
    <dbReference type="NCBI Taxonomy" id="880072"/>
    <lineage>
        <taxon>Bacteria</taxon>
        <taxon>Pseudomonadati</taxon>
        <taxon>Thermodesulfobacteriota</taxon>
        <taxon>Desulfobaccia</taxon>
        <taxon>Desulfobaccales</taxon>
        <taxon>Desulfobaccaceae</taxon>
        <taxon>Desulfobacca</taxon>
    </lineage>
</organism>
<feature type="transmembrane region" description="Helical" evidence="5">
    <location>
        <begin position="138"/>
        <end position="168"/>
    </location>
</feature>
<feature type="transmembrane region" description="Helical" evidence="5">
    <location>
        <begin position="93"/>
        <end position="117"/>
    </location>
</feature>
<feature type="transmembrane region" description="Helical" evidence="5">
    <location>
        <begin position="393"/>
        <end position="411"/>
    </location>
</feature>
<dbReference type="InterPro" id="IPR002293">
    <property type="entry name" value="AA/rel_permease1"/>
</dbReference>
<dbReference type="eggNOG" id="COG0531">
    <property type="taxonomic scope" value="Bacteria"/>
</dbReference>
<evidence type="ECO:0000256" key="2">
    <source>
        <dbReference type="ARBA" id="ARBA00022692"/>
    </source>
</evidence>
<feature type="transmembrane region" description="Helical" evidence="5">
    <location>
        <begin position="296"/>
        <end position="320"/>
    </location>
</feature>
<dbReference type="HOGENOM" id="CLU_007946_3_4_7"/>
<dbReference type="PANTHER" id="PTHR11785">
    <property type="entry name" value="AMINO ACID TRANSPORTER"/>
    <property type="match status" value="1"/>
</dbReference>